<dbReference type="Proteomes" id="UP001417504">
    <property type="component" value="Unassembled WGS sequence"/>
</dbReference>
<dbReference type="AlphaFoldDB" id="A0AAP0JMY2"/>
<gene>
    <name evidence="2" type="ORF">Sjap_007587</name>
</gene>
<protein>
    <submittedName>
        <fullName evidence="2">Uncharacterized protein</fullName>
    </submittedName>
</protein>
<sequence length="80" mass="8928">MHLTSESIYRLALTMVWLAGVSLESKAVEWDQLESWASAMEPSEQPEAWAAAKGELERLAPWAVVKDRDPEGMAPATFPR</sequence>
<name>A0AAP0JMY2_9MAGN</name>
<evidence type="ECO:0000313" key="3">
    <source>
        <dbReference type="Proteomes" id="UP001417504"/>
    </source>
</evidence>
<proteinExistence type="predicted"/>
<comment type="caution">
    <text evidence="2">The sequence shown here is derived from an EMBL/GenBank/DDBJ whole genome shotgun (WGS) entry which is preliminary data.</text>
</comment>
<feature type="chain" id="PRO_5042906439" evidence="1">
    <location>
        <begin position="28"/>
        <end position="80"/>
    </location>
</feature>
<organism evidence="2 3">
    <name type="scientific">Stephania japonica</name>
    <dbReference type="NCBI Taxonomy" id="461633"/>
    <lineage>
        <taxon>Eukaryota</taxon>
        <taxon>Viridiplantae</taxon>
        <taxon>Streptophyta</taxon>
        <taxon>Embryophyta</taxon>
        <taxon>Tracheophyta</taxon>
        <taxon>Spermatophyta</taxon>
        <taxon>Magnoliopsida</taxon>
        <taxon>Ranunculales</taxon>
        <taxon>Menispermaceae</taxon>
        <taxon>Menispermoideae</taxon>
        <taxon>Cissampelideae</taxon>
        <taxon>Stephania</taxon>
    </lineage>
</organism>
<evidence type="ECO:0000256" key="1">
    <source>
        <dbReference type="SAM" id="SignalP"/>
    </source>
</evidence>
<reference evidence="2 3" key="1">
    <citation type="submission" date="2024-01" db="EMBL/GenBank/DDBJ databases">
        <title>Genome assemblies of Stephania.</title>
        <authorList>
            <person name="Yang L."/>
        </authorList>
    </citation>
    <scope>NUCLEOTIDE SEQUENCE [LARGE SCALE GENOMIC DNA]</scope>
    <source>
        <strain evidence="2">QJT</strain>
        <tissue evidence="2">Leaf</tissue>
    </source>
</reference>
<accession>A0AAP0JMY2</accession>
<feature type="signal peptide" evidence="1">
    <location>
        <begin position="1"/>
        <end position="27"/>
    </location>
</feature>
<keyword evidence="1" id="KW-0732">Signal</keyword>
<dbReference type="EMBL" id="JBBNAE010000003">
    <property type="protein sequence ID" value="KAK9136993.1"/>
    <property type="molecule type" value="Genomic_DNA"/>
</dbReference>
<evidence type="ECO:0000313" key="2">
    <source>
        <dbReference type="EMBL" id="KAK9136993.1"/>
    </source>
</evidence>
<keyword evidence="3" id="KW-1185">Reference proteome</keyword>